<sequence>MMFKLFSILIGVDMLILAIWFLVDFPEPMISIDQDRQLGGEVDRVACKSTTFLFTAVLMFWKAILLFLGIYLSFLVRNVSADFQESIWIFASSVVVLIACLVILPLAYMVQLSASAFYVFLASVLLLSTASVMGMVLIPKMVRLQEVAKSSKYSTQDSGA</sequence>
<accession>A0A8K1FP58</accession>
<dbReference type="PANTHER" id="PTHR10519">
    <property type="entry name" value="GABA-B RECEPTOR"/>
    <property type="match status" value="1"/>
</dbReference>
<dbReference type="GO" id="GO:0004965">
    <property type="term" value="F:G protein-coupled GABA receptor activity"/>
    <property type="evidence" value="ECO:0007669"/>
    <property type="project" value="InterPro"/>
</dbReference>
<keyword evidence="12" id="KW-1185">Reference proteome</keyword>
<feature type="transmembrane region" description="Helical" evidence="9">
    <location>
        <begin position="87"/>
        <end position="110"/>
    </location>
</feature>
<comment type="caution">
    <text evidence="11">The sequence shown here is derived from an EMBL/GenBank/DDBJ whole genome shotgun (WGS) entry which is preliminary data.</text>
</comment>
<keyword evidence="2 9" id="KW-0812">Transmembrane</keyword>
<dbReference type="InterPro" id="IPR002455">
    <property type="entry name" value="GPCR3_GABA-B"/>
</dbReference>
<organism evidence="11 12">
    <name type="scientific">Pythium oligandrum</name>
    <name type="common">Mycoparasitic fungus</name>
    <dbReference type="NCBI Taxonomy" id="41045"/>
    <lineage>
        <taxon>Eukaryota</taxon>
        <taxon>Sar</taxon>
        <taxon>Stramenopiles</taxon>
        <taxon>Oomycota</taxon>
        <taxon>Peronosporomycetes</taxon>
        <taxon>Pythiales</taxon>
        <taxon>Pythiaceae</taxon>
        <taxon>Pythium</taxon>
    </lineage>
</organism>
<evidence type="ECO:0000256" key="6">
    <source>
        <dbReference type="ARBA" id="ARBA00023170"/>
    </source>
</evidence>
<evidence type="ECO:0000313" key="12">
    <source>
        <dbReference type="Proteomes" id="UP000794436"/>
    </source>
</evidence>
<proteinExistence type="predicted"/>
<dbReference type="PANTHER" id="PTHR10519:SF20">
    <property type="entry name" value="G-PROTEIN COUPLED RECEPTOR 156-RELATED"/>
    <property type="match status" value="1"/>
</dbReference>
<reference evidence="11" key="1">
    <citation type="submission" date="2019-03" db="EMBL/GenBank/DDBJ databases">
        <title>Long read genome sequence of the mycoparasitic Pythium oligandrum ATCC 38472 isolated from sugarbeet rhizosphere.</title>
        <authorList>
            <person name="Gaulin E."/>
        </authorList>
    </citation>
    <scope>NUCLEOTIDE SEQUENCE</scope>
    <source>
        <strain evidence="11">ATCC 38472_TT</strain>
    </source>
</reference>
<feature type="transmembrane region" description="Helical" evidence="9">
    <location>
        <begin position="52"/>
        <end position="75"/>
    </location>
</feature>
<evidence type="ECO:0000259" key="10">
    <source>
        <dbReference type="PROSITE" id="PS50259"/>
    </source>
</evidence>
<dbReference type="EMBL" id="SPLM01000003">
    <property type="protein sequence ID" value="TMW68039.1"/>
    <property type="molecule type" value="Genomic_DNA"/>
</dbReference>
<keyword evidence="6" id="KW-0675">Receptor</keyword>
<evidence type="ECO:0000256" key="4">
    <source>
        <dbReference type="ARBA" id="ARBA00023040"/>
    </source>
</evidence>
<keyword evidence="5 9" id="KW-0472">Membrane</keyword>
<dbReference type="Pfam" id="PF00003">
    <property type="entry name" value="7tm_3"/>
    <property type="match status" value="1"/>
</dbReference>
<evidence type="ECO:0000313" key="11">
    <source>
        <dbReference type="EMBL" id="TMW68039.1"/>
    </source>
</evidence>
<feature type="domain" description="G-protein coupled receptors family 3 profile" evidence="10">
    <location>
        <begin position="1"/>
        <end position="141"/>
    </location>
</feature>
<protein>
    <recommendedName>
        <fullName evidence="10">G-protein coupled receptors family 3 profile domain-containing protein</fullName>
    </recommendedName>
</protein>
<evidence type="ECO:0000256" key="2">
    <source>
        <dbReference type="ARBA" id="ARBA00022692"/>
    </source>
</evidence>
<dbReference type="InterPro" id="IPR017978">
    <property type="entry name" value="GPCR_3_C"/>
</dbReference>
<feature type="transmembrane region" description="Helical" evidence="9">
    <location>
        <begin position="116"/>
        <end position="138"/>
    </location>
</feature>
<keyword evidence="7" id="KW-0325">Glycoprotein</keyword>
<keyword evidence="3 9" id="KW-1133">Transmembrane helix</keyword>
<comment type="subcellular location">
    <subcellularLocation>
        <location evidence="1">Membrane</location>
        <topology evidence="1">Multi-pass membrane protein</topology>
    </subcellularLocation>
</comment>
<evidence type="ECO:0000256" key="5">
    <source>
        <dbReference type="ARBA" id="ARBA00023136"/>
    </source>
</evidence>
<name>A0A8K1FP58_PYTOL</name>
<evidence type="ECO:0000256" key="9">
    <source>
        <dbReference type="SAM" id="Phobius"/>
    </source>
</evidence>
<dbReference type="GO" id="GO:0038039">
    <property type="term" value="C:G protein-coupled receptor heterodimeric complex"/>
    <property type="evidence" value="ECO:0007669"/>
    <property type="project" value="TreeGrafter"/>
</dbReference>
<keyword evidence="8" id="KW-0807">Transducer</keyword>
<evidence type="ECO:0000256" key="8">
    <source>
        <dbReference type="ARBA" id="ARBA00023224"/>
    </source>
</evidence>
<keyword evidence="4" id="KW-0297">G-protein coupled receptor</keyword>
<dbReference type="AlphaFoldDB" id="A0A8K1FP58"/>
<evidence type="ECO:0000256" key="3">
    <source>
        <dbReference type="ARBA" id="ARBA00022989"/>
    </source>
</evidence>
<evidence type="ECO:0000256" key="1">
    <source>
        <dbReference type="ARBA" id="ARBA00004141"/>
    </source>
</evidence>
<evidence type="ECO:0000256" key="7">
    <source>
        <dbReference type="ARBA" id="ARBA00023180"/>
    </source>
</evidence>
<feature type="transmembrane region" description="Helical" evidence="9">
    <location>
        <begin position="5"/>
        <end position="23"/>
    </location>
</feature>
<dbReference type="PROSITE" id="PS50259">
    <property type="entry name" value="G_PROTEIN_RECEP_F3_4"/>
    <property type="match status" value="1"/>
</dbReference>
<gene>
    <name evidence="11" type="ORF">Poli38472_007711</name>
</gene>
<dbReference type="Proteomes" id="UP000794436">
    <property type="component" value="Unassembled WGS sequence"/>
</dbReference>
<dbReference type="OrthoDB" id="193333at2759"/>